<organism evidence="3 4">
    <name type="scientific">Dictyobacter halimunensis</name>
    <dbReference type="NCBI Taxonomy" id="3026934"/>
    <lineage>
        <taxon>Bacteria</taxon>
        <taxon>Bacillati</taxon>
        <taxon>Chloroflexota</taxon>
        <taxon>Ktedonobacteria</taxon>
        <taxon>Ktedonobacterales</taxon>
        <taxon>Dictyobacteraceae</taxon>
        <taxon>Dictyobacter</taxon>
    </lineage>
</organism>
<dbReference type="RefSeq" id="WP_338258118.1">
    <property type="nucleotide sequence ID" value="NZ_BSRI01000002.1"/>
</dbReference>
<evidence type="ECO:0000313" key="3">
    <source>
        <dbReference type="EMBL" id="GLV60892.1"/>
    </source>
</evidence>
<dbReference type="SUPFAM" id="SSF51735">
    <property type="entry name" value="NAD(P)-binding Rossmann-fold domains"/>
    <property type="match status" value="1"/>
</dbReference>
<protein>
    <submittedName>
        <fullName evidence="3">NADPH:quinone reductase</fullName>
    </submittedName>
</protein>
<accession>A0ABQ6G466</accession>
<dbReference type="InterPro" id="IPR002364">
    <property type="entry name" value="Quin_OxRdtase/zeta-crystal_CS"/>
</dbReference>
<dbReference type="InterPro" id="IPR036291">
    <property type="entry name" value="NAD(P)-bd_dom_sf"/>
</dbReference>
<dbReference type="Gene3D" id="3.40.50.720">
    <property type="entry name" value="NAD(P)-binding Rossmann-like Domain"/>
    <property type="match status" value="1"/>
</dbReference>
<dbReference type="PANTHER" id="PTHR11695:SF294">
    <property type="entry name" value="RETICULON-4-INTERACTING PROTEIN 1, MITOCHONDRIAL"/>
    <property type="match status" value="1"/>
</dbReference>
<name>A0ABQ6G466_9CHLR</name>
<dbReference type="CDD" id="cd05289">
    <property type="entry name" value="MDR_like_2"/>
    <property type="match status" value="1"/>
</dbReference>
<reference evidence="3 4" key="1">
    <citation type="submission" date="2023-02" db="EMBL/GenBank/DDBJ databases">
        <title>Dictyobacter halimunensis sp. nov., a new member of the class Ktedonobacteria from forest soil in a geothermal area.</title>
        <authorList>
            <person name="Rachmania M.K."/>
            <person name="Ningsih F."/>
            <person name="Sakai Y."/>
            <person name="Yabe S."/>
            <person name="Yokota A."/>
            <person name="Sjamsuridzal W."/>
        </authorList>
    </citation>
    <scope>NUCLEOTIDE SEQUENCE [LARGE SCALE GENOMIC DNA]</scope>
    <source>
        <strain evidence="3 4">S3.2.2.5</strain>
    </source>
</reference>
<gene>
    <name evidence="3" type="ORF">KDH_77110</name>
</gene>
<dbReference type="Pfam" id="PF08240">
    <property type="entry name" value="ADH_N"/>
    <property type="match status" value="1"/>
</dbReference>
<dbReference type="SMART" id="SM00829">
    <property type="entry name" value="PKS_ER"/>
    <property type="match status" value="1"/>
</dbReference>
<feature type="domain" description="Enoyl reductase (ER)" evidence="2">
    <location>
        <begin position="11"/>
        <end position="306"/>
    </location>
</feature>
<dbReference type="InterPro" id="IPR013154">
    <property type="entry name" value="ADH-like_N"/>
</dbReference>
<dbReference type="Proteomes" id="UP001344906">
    <property type="component" value="Unassembled WGS sequence"/>
</dbReference>
<dbReference type="EMBL" id="BSRI01000002">
    <property type="protein sequence ID" value="GLV60892.1"/>
    <property type="molecule type" value="Genomic_DNA"/>
</dbReference>
<dbReference type="InterPro" id="IPR013149">
    <property type="entry name" value="ADH-like_C"/>
</dbReference>
<dbReference type="PROSITE" id="PS01162">
    <property type="entry name" value="QOR_ZETA_CRYSTAL"/>
    <property type="match status" value="1"/>
</dbReference>
<evidence type="ECO:0000259" key="2">
    <source>
        <dbReference type="SMART" id="SM00829"/>
    </source>
</evidence>
<evidence type="ECO:0000256" key="1">
    <source>
        <dbReference type="ARBA" id="ARBA00023002"/>
    </source>
</evidence>
<keyword evidence="4" id="KW-1185">Reference proteome</keyword>
<dbReference type="InterPro" id="IPR020843">
    <property type="entry name" value="ER"/>
</dbReference>
<dbReference type="InterPro" id="IPR050700">
    <property type="entry name" value="YIM1/Zinc_Alcohol_DH_Fams"/>
</dbReference>
<keyword evidence="1" id="KW-0560">Oxidoreductase</keyword>
<comment type="caution">
    <text evidence="3">The sequence shown here is derived from an EMBL/GenBank/DDBJ whole genome shotgun (WGS) entry which is preliminary data.</text>
</comment>
<dbReference type="SUPFAM" id="SSF50129">
    <property type="entry name" value="GroES-like"/>
    <property type="match status" value="1"/>
</dbReference>
<sequence>MSRAIIYTSFGGPEVLELQDIVEPHAGPDEVRVRVAATGLNPMDWKLSSIPEVAARFGITLPSGFGTDFAGTIDEVGSNVKDFQIGDRVFSGAIGRAVADYIVVNASSPMEPLHHTPSDISDAIASALPIAGLTADAALSVIGVKSGETVLIGGAAGGVGTFAVQLAKLAGATVIGTGSEDSFDYLRKLGAIPVTYGPGLAERVRQVAPHGVDAAAVLVGTETIDVALALGISPARISTIAAGPNPPAGVHATGGAQASPGALDSITDAISSGKLVVPIAATFPIERTREAVTLQRGGHVHGKVVITLSEKDS</sequence>
<dbReference type="InterPro" id="IPR011032">
    <property type="entry name" value="GroES-like_sf"/>
</dbReference>
<proteinExistence type="predicted"/>
<dbReference type="Gene3D" id="3.90.180.10">
    <property type="entry name" value="Medium-chain alcohol dehydrogenases, catalytic domain"/>
    <property type="match status" value="1"/>
</dbReference>
<dbReference type="PANTHER" id="PTHR11695">
    <property type="entry name" value="ALCOHOL DEHYDROGENASE RELATED"/>
    <property type="match status" value="1"/>
</dbReference>
<dbReference type="Pfam" id="PF00107">
    <property type="entry name" value="ADH_zinc_N"/>
    <property type="match status" value="1"/>
</dbReference>
<evidence type="ECO:0000313" key="4">
    <source>
        <dbReference type="Proteomes" id="UP001344906"/>
    </source>
</evidence>